<keyword evidence="2" id="KW-1185">Reference proteome</keyword>
<dbReference type="Pfam" id="PF08843">
    <property type="entry name" value="AbiEii"/>
    <property type="match status" value="1"/>
</dbReference>
<dbReference type="RefSeq" id="WP_036413956.1">
    <property type="nucleotide sequence ID" value="NZ_LQOX01000153.1"/>
</dbReference>
<evidence type="ECO:0000313" key="1">
    <source>
        <dbReference type="EMBL" id="ORV58831.1"/>
    </source>
</evidence>
<name>A0A1X1UQ13_MYCGS</name>
<dbReference type="STRING" id="1777.AWC07_20130"/>
<organism evidence="1 2">
    <name type="scientific">Mycobacterium gastri</name>
    <dbReference type="NCBI Taxonomy" id="1777"/>
    <lineage>
        <taxon>Bacteria</taxon>
        <taxon>Bacillati</taxon>
        <taxon>Actinomycetota</taxon>
        <taxon>Actinomycetes</taxon>
        <taxon>Mycobacteriales</taxon>
        <taxon>Mycobacteriaceae</taxon>
        <taxon>Mycobacterium</taxon>
    </lineage>
</organism>
<gene>
    <name evidence="1" type="ORF">AWC07_20130</name>
</gene>
<protein>
    <submittedName>
        <fullName evidence="1">Abortive infection protein AbiGII</fullName>
    </submittedName>
</protein>
<evidence type="ECO:0000313" key="2">
    <source>
        <dbReference type="Proteomes" id="UP000193738"/>
    </source>
</evidence>
<accession>A0A1X1UQ13</accession>
<comment type="caution">
    <text evidence="1">The sequence shown here is derived from an EMBL/GenBank/DDBJ whole genome shotgun (WGS) entry which is preliminary data.</text>
</comment>
<reference evidence="1 2" key="1">
    <citation type="submission" date="2016-01" db="EMBL/GenBank/DDBJ databases">
        <title>The new phylogeny of the genus Mycobacterium.</title>
        <authorList>
            <person name="Tarcisio F."/>
            <person name="Conor M."/>
            <person name="Antonella G."/>
            <person name="Elisabetta G."/>
            <person name="Giulia F.S."/>
            <person name="Sara T."/>
            <person name="Anna F."/>
            <person name="Clotilde B."/>
            <person name="Roberto B."/>
            <person name="Veronica D.S."/>
            <person name="Fabio R."/>
            <person name="Monica P."/>
            <person name="Olivier J."/>
            <person name="Enrico T."/>
            <person name="Nicola S."/>
        </authorList>
    </citation>
    <scope>NUCLEOTIDE SEQUENCE [LARGE SCALE GENOMIC DNA]</scope>
    <source>
        <strain evidence="1 2">DSM 43505</strain>
    </source>
</reference>
<sequence>MSRPTRSTPAGRAYLDLQLRARAEGRPTQELLTLYVVERWLARLALSSYAEQFVLKGGILLAAFDARRPTADVDALARNFANDEATVVARIVAIAEQSIPDDGVEYRTHTVTSRVIRDEDLYSGVRVAMDCAIASAVIKLRLDVNFGDPVTPAPQHIDLPALRPEHPPIRILGYPLETVPAEKITTAISLGPANTRVRDYADIYTLTGDRDISHSAARGALIATANHRGTDVVTLSSVIGDLIESRRRAYDAYRAGLGPDGAALPQEFATVVHAVLAFADRLTDAAAPTTNWNGSTRLWIH</sequence>
<dbReference type="Proteomes" id="UP000193738">
    <property type="component" value="Unassembled WGS sequence"/>
</dbReference>
<dbReference type="InterPro" id="IPR014942">
    <property type="entry name" value="AbiEii"/>
</dbReference>
<dbReference type="EMBL" id="LQOX01000153">
    <property type="protein sequence ID" value="ORV58831.1"/>
    <property type="molecule type" value="Genomic_DNA"/>
</dbReference>
<dbReference type="AlphaFoldDB" id="A0A1X1UQ13"/>
<proteinExistence type="predicted"/>